<sequence length="144" mass="15510">MLFRPLASLTIALSTLQTQADTTGSMVVGDLEGLVSLARIVKESVKEMKARLSDTEKALISAAWNTLTVVECSLLESLDAKDEILRLVNLDEFRINPSLPALQRVGGRYAAVITATVLRYKGDAQGDASHHDGAIAKGLTIYQP</sequence>
<comment type="caution">
    <text evidence="2">The sequence shown here is derived from an EMBL/GenBank/DDBJ whole genome shotgun (WGS) entry which is preliminary data.</text>
</comment>
<feature type="chain" id="PRO_5045279999" evidence="1">
    <location>
        <begin position="21"/>
        <end position="144"/>
    </location>
</feature>
<organism evidence="2 3">
    <name type="scientific">Cladobotryum mycophilum</name>
    <dbReference type="NCBI Taxonomy" id="491253"/>
    <lineage>
        <taxon>Eukaryota</taxon>
        <taxon>Fungi</taxon>
        <taxon>Dikarya</taxon>
        <taxon>Ascomycota</taxon>
        <taxon>Pezizomycotina</taxon>
        <taxon>Sordariomycetes</taxon>
        <taxon>Hypocreomycetidae</taxon>
        <taxon>Hypocreales</taxon>
        <taxon>Hypocreaceae</taxon>
        <taxon>Cladobotryum</taxon>
    </lineage>
</organism>
<keyword evidence="1" id="KW-0732">Signal</keyword>
<evidence type="ECO:0000313" key="2">
    <source>
        <dbReference type="EMBL" id="KAK5997844.1"/>
    </source>
</evidence>
<gene>
    <name evidence="2" type="ORF">PT974_00207</name>
</gene>
<proteinExistence type="predicted"/>
<feature type="signal peptide" evidence="1">
    <location>
        <begin position="1"/>
        <end position="20"/>
    </location>
</feature>
<evidence type="ECO:0000256" key="1">
    <source>
        <dbReference type="SAM" id="SignalP"/>
    </source>
</evidence>
<accession>A0ABR0T071</accession>
<reference evidence="2 3" key="1">
    <citation type="submission" date="2024-01" db="EMBL/GenBank/DDBJ databases">
        <title>Complete genome of Cladobotryum mycophilum ATHUM6906.</title>
        <authorList>
            <person name="Christinaki A.C."/>
            <person name="Myridakis A.I."/>
            <person name="Kouvelis V.N."/>
        </authorList>
    </citation>
    <scope>NUCLEOTIDE SEQUENCE [LARGE SCALE GENOMIC DNA]</scope>
    <source>
        <strain evidence="2 3">ATHUM6906</strain>
    </source>
</reference>
<dbReference type="Proteomes" id="UP001338125">
    <property type="component" value="Unassembled WGS sequence"/>
</dbReference>
<protein>
    <submittedName>
        <fullName evidence="2">Uncharacterized protein</fullName>
    </submittedName>
</protein>
<name>A0ABR0T071_9HYPO</name>
<dbReference type="EMBL" id="JAVFKD010000001">
    <property type="protein sequence ID" value="KAK5997844.1"/>
    <property type="molecule type" value="Genomic_DNA"/>
</dbReference>
<evidence type="ECO:0000313" key="3">
    <source>
        <dbReference type="Proteomes" id="UP001338125"/>
    </source>
</evidence>
<keyword evidence="3" id="KW-1185">Reference proteome</keyword>